<dbReference type="PATRIC" id="fig|388467.6.peg.2814"/>
<feature type="transmembrane region" description="Helical" evidence="5">
    <location>
        <begin position="73"/>
        <end position="92"/>
    </location>
</feature>
<keyword evidence="7" id="KW-1185">Reference proteome</keyword>
<protein>
    <submittedName>
        <fullName evidence="6">UbiA prenyltransferase</fullName>
        <ecNumber evidence="6">2.5.1.-</ecNumber>
    </submittedName>
</protein>
<dbReference type="eggNOG" id="COG0382">
    <property type="taxonomic scope" value="Bacteria"/>
</dbReference>
<evidence type="ECO:0000256" key="3">
    <source>
        <dbReference type="ARBA" id="ARBA00022989"/>
    </source>
</evidence>
<dbReference type="STRING" id="388467.A19Y_2868"/>
<keyword evidence="4 5" id="KW-0472">Membrane</keyword>
<dbReference type="Gene3D" id="1.10.357.140">
    <property type="entry name" value="UbiA prenyltransferase"/>
    <property type="match status" value="1"/>
</dbReference>
<dbReference type="GO" id="GO:0016765">
    <property type="term" value="F:transferase activity, transferring alkyl or aryl (other than methyl) groups"/>
    <property type="evidence" value="ECO:0007669"/>
    <property type="project" value="InterPro"/>
</dbReference>
<dbReference type="HOGENOM" id="CLU_029423_0_1_3"/>
<evidence type="ECO:0000313" key="7">
    <source>
        <dbReference type="Proteomes" id="UP000027395"/>
    </source>
</evidence>
<feature type="transmembrane region" description="Helical" evidence="5">
    <location>
        <begin position="138"/>
        <end position="158"/>
    </location>
</feature>
<evidence type="ECO:0000256" key="1">
    <source>
        <dbReference type="ARBA" id="ARBA00004141"/>
    </source>
</evidence>
<reference evidence="6 7" key="1">
    <citation type="journal article" date="2014" name="Appl. Environ. Microbiol.">
        <title>Elucidation of insertion elements encoded on plasmids and in vitro construction of shuttle vectors from the toxic cyanobacterium Planktothrix.</title>
        <authorList>
            <person name="Christiansen G."/>
            <person name="Goesmann A."/>
            <person name="Kurmayer R."/>
        </authorList>
    </citation>
    <scope>NUCLEOTIDE SEQUENCE [LARGE SCALE GENOMIC DNA]</scope>
    <source>
        <strain evidence="6 7">NIVA-CYA 126/8</strain>
    </source>
</reference>
<gene>
    <name evidence="6" type="ORF">A19Y_2868</name>
</gene>
<evidence type="ECO:0000256" key="4">
    <source>
        <dbReference type="ARBA" id="ARBA00023136"/>
    </source>
</evidence>
<feature type="transmembrane region" description="Helical" evidence="5">
    <location>
        <begin position="300"/>
        <end position="318"/>
    </location>
</feature>
<dbReference type="PANTHER" id="PTHR42723">
    <property type="entry name" value="CHLOROPHYLL SYNTHASE"/>
    <property type="match status" value="1"/>
</dbReference>
<dbReference type="EC" id="2.5.1.-" evidence="6"/>
<comment type="subcellular location">
    <subcellularLocation>
        <location evidence="1">Membrane</location>
        <topology evidence="1">Multi-pass membrane protein</topology>
    </subcellularLocation>
</comment>
<dbReference type="InterPro" id="IPR050475">
    <property type="entry name" value="Prenyltransferase_related"/>
</dbReference>
<name>A0A073CHD8_PLAA1</name>
<keyword evidence="2 5" id="KW-0812">Transmembrane</keyword>
<evidence type="ECO:0000313" key="6">
    <source>
        <dbReference type="EMBL" id="KEI67729.1"/>
    </source>
</evidence>
<keyword evidence="6" id="KW-0808">Transferase</keyword>
<feature type="transmembrane region" description="Helical" evidence="5">
    <location>
        <begin position="193"/>
        <end position="210"/>
    </location>
</feature>
<accession>A0A073CHD8</accession>
<keyword evidence="3 5" id="KW-1133">Transmembrane helix</keyword>
<feature type="transmembrane region" description="Helical" evidence="5">
    <location>
        <begin position="338"/>
        <end position="357"/>
    </location>
</feature>
<feature type="transmembrane region" description="Helical" evidence="5">
    <location>
        <begin position="112"/>
        <end position="132"/>
    </location>
</feature>
<dbReference type="Proteomes" id="UP000027395">
    <property type="component" value="Chromosome"/>
</dbReference>
<dbReference type="AlphaFoldDB" id="A0A073CHD8"/>
<dbReference type="PANTHER" id="PTHR42723:SF1">
    <property type="entry name" value="CHLOROPHYLL SYNTHASE, CHLOROPLASTIC"/>
    <property type="match status" value="1"/>
</dbReference>
<evidence type="ECO:0000256" key="2">
    <source>
        <dbReference type="ARBA" id="ARBA00022692"/>
    </source>
</evidence>
<dbReference type="Pfam" id="PF01040">
    <property type="entry name" value="UbiA"/>
    <property type="match status" value="1"/>
</dbReference>
<dbReference type="GO" id="GO:0016020">
    <property type="term" value="C:membrane"/>
    <property type="evidence" value="ECO:0007669"/>
    <property type="project" value="UniProtKB-SubCell"/>
</dbReference>
<evidence type="ECO:0000256" key="5">
    <source>
        <dbReference type="SAM" id="Phobius"/>
    </source>
</evidence>
<dbReference type="CDD" id="cd13963">
    <property type="entry name" value="PT_UbiA_2"/>
    <property type="match status" value="1"/>
</dbReference>
<dbReference type="InterPro" id="IPR000537">
    <property type="entry name" value="UbiA_prenyltransferase"/>
</dbReference>
<dbReference type="InterPro" id="IPR044878">
    <property type="entry name" value="UbiA_sf"/>
</dbReference>
<organism evidence="6 7">
    <name type="scientific">Planktothrix agardhii (strain NIVA-CYA 126/8)</name>
    <dbReference type="NCBI Taxonomy" id="388467"/>
    <lineage>
        <taxon>Bacteria</taxon>
        <taxon>Bacillati</taxon>
        <taxon>Cyanobacteriota</taxon>
        <taxon>Cyanophyceae</taxon>
        <taxon>Oscillatoriophycideae</taxon>
        <taxon>Oscillatoriales</taxon>
        <taxon>Microcoleaceae</taxon>
        <taxon>Planktothrix</taxon>
    </lineage>
</organism>
<sequence>MIMEKPDQDHYLGDSKSILETNDNSTDPVFVAVKSSNLPPLIKLLRPHQWTKNLFCLAGLLFGGRLLEPQSILLSILTVIFFSAMASAIYIFNDIQDRERDRQHPKKKYRPIASRQVSIKIGLAIAFCLTTVSLLGAYGLGIATFICVLLYGINNIIYSLKLKKIALFDVSCIAFGFVLRLLAGIYVLGDMPTAWIVLCTFFLTLFLGFSKRRSELLSLLHLQNNQETFYSETSLQPDLKSPNSEPSYLELFYQRGSKNQQRPVLSQYTLPYLDSLLNSTATMTIMCYALFTIQSGKNPSLVITVPIVYYAVMHYKWLVTVLADGEEPSRILIQDPTIKWSLIIWLISYLVILYFNIHLFN</sequence>
<dbReference type="EMBL" id="CM002803">
    <property type="protein sequence ID" value="KEI67729.1"/>
    <property type="molecule type" value="Genomic_DNA"/>
</dbReference>
<proteinExistence type="predicted"/>
<feature type="transmembrane region" description="Helical" evidence="5">
    <location>
        <begin position="165"/>
        <end position="187"/>
    </location>
</feature>